<organism evidence="1">
    <name type="scientific">Oscillatoriales cyanobacterium SpSt-418</name>
    <dbReference type="NCBI Taxonomy" id="2282169"/>
    <lineage>
        <taxon>Bacteria</taxon>
        <taxon>Bacillati</taxon>
        <taxon>Cyanobacteriota</taxon>
        <taxon>Cyanophyceae</taxon>
        <taxon>Oscillatoriophycideae</taxon>
        <taxon>Oscillatoriales</taxon>
    </lineage>
</organism>
<comment type="caution">
    <text evidence="1">The sequence shown here is derived from an EMBL/GenBank/DDBJ whole genome shotgun (WGS) entry which is preliminary data.</text>
</comment>
<gene>
    <name evidence="1" type="ORF">ENR64_26295</name>
</gene>
<accession>A0A7C3PKE2</accession>
<evidence type="ECO:0008006" key="2">
    <source>
        <dbReference type="Google" id="ProtNLM"/>
    </source>
</evidence>
<name>A0A7C3PKE2_9CYAN</name>
<proteinExistence type="predicted"/>
<reference evidence="1" key="1">
    <citation type="journal article" date="2020" name="mSystems">
        <title>Genome- and Community-Level Interaction Insights into Carbon Utilization and Element Cycling Functions of Hydrothermarchaeota in Hydrothermal Sediment.</title>
        <authorList>
            <person name="Zhou Z."/>
            <person name="Liu Y."/>
            <person name="Xu W."/>
            <person name="Pan J."/>
            <person name="Luo Z.H."/>
            <person name="Li M."/>
        </authorList>
    </citation>
    <scope>NUCLEOTIDE SEQUENCE [LARGE SCALE GENOMIC DNA]</scope>
    <source>
        <strain evidence="1">SpSt-418</strain>
    </source>
</reference>
<protein>
    <recommendedName>
        <fullName evidence="2">SMI1/KNR4 family protein</fullName>
    </recommendedName>
</protein>
<dbReference type="EMBL" id="DSRU01000383">
    <property type="protein sequence ID" value="HFN01199.1"/>
    <property type="molecule type" value="Genomic_DNA"/>
</dbReference>
<dbReference type="AlphaFoldDB" id="A0A7C3PKE2"/>
<sequence>MTEALETLTRFDTVLIPNAPTVSSRLQHGLTHAEIEVQIASFSWSLPQDAFDLYQWHNRLSGKPGKLNLAEKLLRLKGKWHGELSGRENEVHLQLGNRLIVAKFLPLNYALAGNRHLKLGRCLIDLLPFSLLTDGEKTIYCMMRLDTDEPIIYCADGTNLPPMRVTESFLSTQPQFSRLSELITFLTAIFQQAVQPISVSRGYSTDAAAITDKSFDSELNLMQFEQLYQKYKG</sequence>
<evidence type="ECO:0000313" key="1">
    <source>
        <dbReference type="EMBL" id="HFN01199.1"/>
    </source>
</evidence>